<feature type="transmembrane region" description="Helical" evidence="1">
    <location>
        <begin position="12"/>
        <end position="34"/>
    </location>
</feature>
<organism evidence="2 3">
    <name type="scientific">Boseongicola aestuarii</name>
    <dbReference type="NCBI Taxonomy" id="1470561"/>
    <lineage>
        <taxon>Bacteria</taxon>
        <taxon>Pseudomonadati</taxon>
        <taxon>Pseudomonadota</taxon>
        <taxon>Alphaproteobacteria</taxon>
        <taxon>Rhodobacterales</taxon>
        <taxon>Paracoccaceae</taxon>
        <taxon>Boseongicola</taxon>
    </lineage>
</organism>
<sequence>MGEVRHLKYLKWLVTILTVTMIGGVLTVVGLLVMQFGALNDIPLPDEIELPDGAKAVAFTQGDDWFAVVTETDEILIFSRATGQIIQTVKIASD</sequence>
<gene>
    <name evidence="2" type="ORF">BOA8489_01670</name>
</gene>
<reference evidence="2 3" key="1">
    <citation type="submission" date="2017-05" db="EMBL/GenBank/DDBJ databases">
        <authorList>
            <person name="Song R."/>
            <person name="Chenine A.L."/>
            <person name="Ruprecht R.M."/>
        </authorList>
    </citation>
    <scope>NUCLEOTIDE SEQUENCE [LARGE SCALE GENOMIC DNA]</scope>
    <source>
        <strain evidence="2 3">CECT 8489</strain>
    </source>
</reference>
<dbReference type="EMBL" id="FXXQ01000004">
    <property type="protein sequence ID" value="SMX23561.1"/>
    <property type="molecule type" value="Genomic_DNA"/>
</dbReference>
<keyword evidence="1" id="KW-0812">Transmembrane</keyword>
<keyword evidence="1" id="KW-0472">Membrane</keyword>
<name>A0A238IZU1_9RHOB</name>
<evidence type="ECO:0000313" key="2">
    <source>
        <dbReference type="EMBL" id="SMX23561.1"/>
    </source>
</evidence>
<dbReference type="Proteomes" id="UP000201838">
    <property type="component" value="Unassembled WGS sequence"/>
</dbReference>
<dbReference type="InterPro" id="IPR045519">
    <property type="entry name" value="DUF6476"/>
</dbReference>
<evidence type="ECO:0000313" key="3">
    <source>
        <dbReference type="Proteomes" id="UP000201838"/>
    </source>
</evidence>
<proteinExistence type="predicted"/>
<dbReference type="Pfam" id="PF20082">
    <property type="entry name" value="DUF6476"/>
    <property type="match status" value="1"/>
</dbReference>
<evidence type="ECO:0000256" key="1">
    <source>
        <dbReference type="SAM" id="Phobius"/>
    </source>
</evidence>
<dbReference type="AlphaFoldDB" id="A0A238IZU1"/>
<protein>
    <submittedName>
        <fullName evidence="2">Uncharacterized protein</fullName>
    </submittedName>
</protein>
<keyword evidence="1" id="KW-1133">Transmembrane helix</keyword>
<keyword evidence="3" id="KW-1185">Reference proteome</keyword>
<accession>A0A238IZU1</accession>